<name>A0A1S1RJ93_9ACTN</name>
<feature type="transmembrane region" description="Helical" evidence="1">
    <location>
        <begin position="59"/>
        <end position="81"/>
    </location>
</feature>
<evidence type="ECO:0008006" key="4">
    <source>
        <dbReference type="Google" id="ProtNLM"/>
    </source>
</evidence>
<feature type="transmembrane region" description="Helical" evidence="1">
    <location>
        <begin position="6"/>
        <end position="25"/>
    </location>
</feature>
<protein>
    <recommendedName>
        <fullName evidence="4">Transglycosylase</fullName>
    </recommendedName>
</protein>
<evidence type="ECO:0000256" key="1">
    <source>
        <dbReference type="SAM" id="Phobius"/>
    </source>
</evidence>
<keyword evidence="1" id="KW-0472">Membrane</keyword>
<evidence type="ECO:0000313" key="2">
    <source>
        <dbReference type="EMBL" id="OHV46888.1"/>
    </source>
</evidence>
<sequence>MDTPTGIVSVLLTGAVVGLLGRAVVPARRRAPIGCLMTVLIGLLGAALGLVVATSVDGGWLLTLLLQVAVAAVLVFLVSAAGSGGRRHP</sequence>
<accession>A0A1S1RJ93</accession>
<dbReference type="AlphaFoldDB" id="A0A1S1RJ93"/>
<keyword evidence="1" id="KW-0812">Transmembrane</keyword>
<dbReference type="Proteomes" id="UP000179769">
    <property type="component" value="Unassembled WGS sequence"/>
</dbReference>
<proteinExistence type="predicted"/>
<organism evidence="2 3">
    <name type="scientific">Parafrankia soli</name>
    <dbReference type="NCBI Taxonomy" id="2599596"/>
    <lineage>
        <taxon>Bacteria</taxon>
        <taxon>Bacillati</taxon>
        <taxon>Actinomycetota</taxon>
        <taxon>Actinomycetes</taxon>
        <taxon>Frankiales</taxon>
        <taxon>Frankiaceae</taxon>
        <taxon>Parafrankia</taxon>
    </lineage>
</organism>
<dbReference type="RefSeq" id="WP_071059352.1">
    <property type="nucleotide sequence ID" value="NZ_JBFLUH010000013.1"/>
</dbReference>
<keyword evidence="1" id="KW-1133">Transmembrane helix</keyword>
<dbReference type="EMBL" id="MAXA01000001">
    <property type="protein sequence ID" value="OHV46888.1"/>
    <property type="molecule type" value="Genomic_DNA"/>
</dbReference>
<evidence type="ECO:0000313" key="3">
    <source>
        <dbReference type="Proteomes" id="UP000179769"/>
    </source>
</evidence>
<comment type="caution">
    <text evidence="2">The sequence shown here is derived from an EMBL/GenBank/DDBJ whole genome shotgun (WGS) entry which is preliminary data.</text>
</comment>
<gene>
    <name evidence="2" type="ORF">BBK14_01100</name>
</gene>
<keyword evidence="3" id="KW-1185">Reference proteome</keyword>
<reference evidence="3" key="1">
    <citation type="submission" date="2016-07" db="EMBL/GenBank/DDBJ databases">
        <title>Frankia sp. NRRL B-16219 Genome sequencing.</title>
        <authorList>
            <person name="Ghodhbane-Gtari F."/>
            <person name="Swanson E."/>
            <person name="Gueddou A."/>
            <person name="Louati M."/>
            <person name="Nouioui I."/>
            <person name="Hezbri K."/>
            <person name="Abebe-Akele F."/>
            <person name="Simpson S."/>
            <person name="Morris K."/>
            <person name="Thomas K."/>
            <person name="Gtari M."/>
            <person name="Tisa L.S."/>
        </authorList>
    </citation>
    <scope>NUCLEOTIDE SEQUENCE [LARGE SCALE GENOMIC DNA]</scope>
    <source>
        <strain evidence="3">NRRL B-16219</strain>
    </source>
</reference>
<feature type="transmembrane region" description="Helical" evidence="1">
    <location>
        <begin position="32"/>
        <end position="53"/>
    </location>
</feature>